<dbReference type="InterPro" id="IPR005282">
    <property type="entry name" value="LC_transporter"/>
</dbReference>
<dbReference type="PANTHER" id="PTHR13131">
    <property type="entry name" value="CYSTINOSIN"/>
    <property type="match status" value="1"/>
</dbReference>
<keyword evidence="6 8" id="KW-0472">Membrane</keyword>
<evidence type="ECO:0008006" key="11">
    <source>
        <dbReference type="Google" id="ProtNLM"/>
    </source>
</evidence>
<feature type="transmembrane region" description="Helical" evidence="8">
    <location>
        <begin position="88"/>
        <end position="107"/>
    </location>
</feature>
<gene>
    <name evidence="9" type="primary">Mo04538</name>
    <name evidence="9" type="ORF">E5Q_04538</name>
</gene>
<keyword evidence="2" id="KW-0813">Transport</keyword>
<evidence type="ECO:0000256" key="2">
    <source>
        <dbReference type="ARBA" id="ARBA00022448"/>
    </source>
</evidence>
<feature type="transmembrane region" description="Helical" evidence="8">
    <location>
        <begin position="46"/>
        <end position="68"/>
    </location>
</feature>
<dbReference type="AlphaFoldDB" id="G7E4U8"/>
<organism evidence="9 10">
    <name type="scientific">Mixia osmundae (strain CBS 9802 / IAM 14324 / JCM 22182 / KY 12970)</name>
    <dbReference type="NCBI Taxonomy" id="764103"/>
    <lineage>
        <taxon>Eukaryota</taxon>
        <taxon>Fungi</taxon>
        <taxon>Dikarya</taxon>
        <taxon>Basidiomycota</taxon>
        <taxon>Pucciniomycotina</taxon>
        <taxon>Mixiomycetes</taxon>
        <taxon>Mixiales</taxon>
        <taxon>Mixiaceae</taxon>
        <taxon>Mixia</taxon>
    </lineage>
</organism>
<proteinExistence type="predicted"/>
<reference evidence="9 10" key="1">
    <citation type="journal article" date="2011" name="J. Gen. Appl. Microbiol.">
        <title>Draft genome sequencing of the enigmatic basidiomycete Mixia osmundae.</title>
        <authorList>
            <person name="Nishida H."/>
            <person name="Nagatsuka Y."/>
            <person name="Sugiyama J."/>
        </authorList>
    </citation>
    <scope>NUCLEOTIDE SEQUENCE [LARGE SCALE GENOMIC DNA]</scope>
    <source>
        <strain evidence="10">CBS 9802 / IAM 14324 / JCM 22182 / KY 12970</strain>
    </source>
</reference>
<name>G7E4U8_MIXOS</name>
<dbReference type="Proteomes" id="UP000009131">
    <property type="component" value="Unassembled WGS sequence"/>
</dbReference>
<evidence type="ECO:0000256" key="1">
    <source>
        <dbReference type="ARBA" id="ARBA00004127"/>
    </source>
</evidence>
<evidence type="ECO:0000313" key="10">
    <source>
        <dbReference type="Proteomes" id="UP000009131"/>
    </source>
</evidence>
<evidence type="ECO:0000256" key="3">
    <source>
        <dbReference type="ARBA" id="ARBA00022692"/>
    </source>
</evidence>
<dbReference type="InParanoid" id="G7E4U8"/>
<dbReference type="GO" id="GO:0000324">
    <property type="term" value="C:fungal-type vacuole"/>
    <property type="evidence" value="ECO:0007669"/>
    <property type="project" value="TreeGrafter"/>
</dbReference>
<dbReference type="Pfam" id="PF04193">
    <property type="entry name" value="PQ-loop"/>
    <property type="match status" value="2"/>
</dbReference>
<dbReference type="InterPro" id="IPR006603">
    <property type="entry name" value="PQ-loop_rpt"/>
</dbReference>
<dbReference type="Gene3D" id="1.20.1280.290">
    <property type="match status" value="1"/>
</dbReference>
<dbReference type="GO" id="GO:0012505">
    <property type="term" value="C:endomembrane system"/>
    <property type="evidence" value="ECO:0007669"/>
    <property type="project" value="UniProtKB-SubCell"/>
</dbReference>
<accession>G7E4U8</accession>
<dbReference type="GO" id="GO:0005774">
    <property type="term" value="C:vacuolar membrane"/>
    <property type="evidence" value="ECO:0007669"/>
    <property type="project" value="TreeGrafter"/>
</dbReference>
<dbReference type="eggNOG" id="KOG3145">
    <property type="taxonomic scope" value="Eukaryota"/>
</dbReference>
<reference evidence="9 10" key="2">
    <citation type="journal article" date="2012" name="Open Biol.">
        <title>Characteristics of nucleosomes and linker DNA regions on the genome of the basidiomycete Mixia osmundae revealed by mono- and dinucleosome mapping.</title>
        <authorList>
            <person name="Nishida H."/>
            <person name="Kondo S."/>
            <person name="Matsumoto T."/>
            <person name="Suzuki Y."/>
            <person name="Yoshikawa H."/>
            <person name="Taylor T.D."/>
            <person name="Sugiyama J."/>
        </authorList>
    </citation>
    <scope>NUCLEOTIDE SEQUENCE [LARGE SCALE GENOMIC DNA]</scope>
    <source>
        <strain evidence="10">CBS 9802 / IAM 14324 / JCM 22182 / KY 12970</strain>
    </source>
</reference>
<keyword evidence="10" id="KW-1185">Reference proteome</keyword>
<evidence type="ECO:0000256" key="5">
    <source>
        <dbReference type="ARBA" id="ARBA00022989"/>
    </source>
</evidence>
<dbReference type="OMA" id="WIDVIYT"/>
<evidence type="ECO:0000256" key="6">
    <source>
        <dbReference type="ARBA" id="ARBA00023136"/>
    </source>
</evidence>
<comment type="caution">
    <text evidence="9">The sequence shown here is derived from an EMBL/GenBank/DDBJ whole genome shotgun (WGS) entry which is preliminary data.</text>
</comment>
<dbReference type="EMBL" id="BABT02000146">
    <property type="protein sequence ID" value="GAA97858.1"/>
    <property type="molecule type" value="Genomic_DNA"/>
</dbReference>
<dbReference type="HOGENOM" id="CLU_046327_0_0_1"/>
<dbReference type="NCBIfam" id="TIGR00951">
    <property type="entry name" value="2A43"/>
    <property type="match status" value="1"/>
</dbReference>
<dbReference type="OrthoDB" id="75720at2759"/>
<evidence type="ECO:0000313" key="9">
    <source>
        <dbReference type="EMBL" id="GAA97858.1"/>
    </source>
</evidence>
<dbReference type="STRING" id="764103.G7E4U8"/>
<evidence type="ECO:0000256" key="8">
    <source>
        <dbReference type="SAM" id="Phobius"/>
    </source>
</evidence>
<keyword evidence="5 8" id="KW-1133">Transmembrane helix</keyword>
<sequence length="284" mass="31445">MFDGLAVLSSALGVSYTVIWSLSFYPQMIMNWRRHSVSGLSIDFATINPIGHSCYFVFSTVLYASPVVRKEYADRHDGHLPQVAWNDVAFGAHAVLASIIIWLQTYIYHRDGGQRLSTFHRLVCAVLLSFIAFLAFLAAAHKFSPLDLMNTLADIKLYVSFSKYVPQAYMNWQRQSTVGWSIDNILMDVAGGVLSLAQLVLDAGRNDDWSAITGNPGKLGLALLSLAFDSVFLVQHYLLYTDAQSGLLHDKVADTRTDILPDVRADQEENTENTPLLSSSSSSS</sequence>
<dbReference type="PANTHER" id="PTHR13131:SF5">
    <property type="entry name" value="CYSTINOSIN"/>
    <property type="match status" value="1"/>
</dbReference>
<keyword evidence="3 8" id="KW-0812">Transmembrane</keyword>
<dbReference type="GO" id="GO:0015184">
    <property type="term" value="F:L-cystine transmembrane transporter activity"/>
    <property type="evidence" value="ECO:0007669"/>
    <property type="project" value="TreeGrafter"/>
</dbReference>
<feature type="transmembrane region" description="Helical" evidence="8">
    <location>
        <begin position="119"/>
        <end position="140"/>
    </location>
</feature>
<protein>
    <recommendedName>
        <fullName evidence="11">Cystinosin</fullName>
    </recommendedName>
</protein>
<evidence type="ECO:0000256" key="4">
    <source>
        <dbReference type="ARBA" id="ARBA00022737"/>
    </source>
</evidence>
<dbReference type="SMART" id="SM00679">
    <property type="entry name" value="CTNS"/>
    <property type="match status" value="2"/>
</dbReference>
<feature type="transmembrane region" description="Helical" evidence="8">
    <location>
        <begin position="6"/>
        <end position="25"/>
    </location>
</feature>
<keyword evidence="4" id="KW-0677">Repeat</keyword>
<dbReference type="RefSeq" id="XP_014566285.1">
    <property type="nucleotide sequence ID" value="XM_014710799.1"/>
</dbReference>
<feature type="region of interest" description="Disordered" evidence="7">
    <location>
        <begin position="261"/>
        <end position="284"/>
    </location>
</feature>
<evidence type="ECO:0000256" key="7">
    <source>
        <dbReference type="SAM" id="MobiDB-lite"/>
    </source>
</evidence>
<comment type="subcellular location">
    <subcellularLocation>
        <location evidence="1">Endomembrane system</location>
        <topology evidence="1">Multi-pass membrane protein</topology>
    </subcellularLocation>
</comment>